<dbReference type="GO" id="GO:0032259">
    <property type="term" value="P:methylation"/>
    <property type="evidence" value="ECO:0007669"/>
    <property type="project" value="UniProtKB-KW"/>
</dbReference>
<dbReference type="InterPro" id="IPR029063">
    <property type="entry name" value="SAM-dependent_MTases_sf"/>
</dbReference>
<evidence type="ECO:0000256" key="6">
    <source>
        <dbReference type="ARBA" id="ARBA00023002"/>
    </source>
</evidence>
<evidence type="ECO:0000313" key="14">
    <source>
        <dbReference type="EMBL" id="KAF0036965.1"/>
    </source>
</evidence>
<dbReference type="CDD" id="cd02440">
    <property type="entry name" value="AdoMet_MTases"/>
    <property type="match status" value="1"/>
</dbReference>
<sequence>MSRSLLLRLPGCWSLSVPRRGLSVSGGTSSMNVFDRAMKRRQRNWAAALRDGHKYEYLREEVGGRVADRVYDIARTFPVALDVGGGKSHVAEHLSKDVVEHLILTDVSEETLADEEFLPFKENTFDLVVSSLSLHWINDLPGALRQIQQVLKPDGVFIGAMVGGETLYELRCSLQLAETEREGGFSPHVSPFTAVTDLGNLLGRAGFNMLTVDVDDVQVLYPGIMDVMTDLQGMSESNCSWNRRMLHRDTILAAAAIYREMYGQEDESVPASFEILYMIGWKPHESQAPKSKSKKAGKGKGKSPAVVDGHSTEEMSKDQLEQHIVRLREELEREREERSYFQLETNKIQGLWEVSRVELEREKDKLRVGQREREEAEERHRVEISVYKQKLKHVLSEQHQNVSELKMDAAAAASLLQRQNTESELGLRTDTQGLQADGREKRLRDDNCIEELTLKHQVELMELTNDFDRRVRGLEVKHHKKMQVMMEAEGRKRRSEVNELEDRMNRRVASLMEEHARALRGAEEYHCGVQSKILTDQKVLEEEAAEVQKQLLRADHQLSVAQQENRRLRESLQENQQKLPELRLQLQDYNRARAQMVTSRARVKVVEEELRDLTVEHELLLQAFEKVQQERDELLRRQMDAILDLQQKSGLKELLLERKLAALTQTVEKKEAQLCAVLSTATDQEAGCSAANKLQEILVSKQNTIGSLQQDLARECQEYDQLLTTCAERLSARGVPLYDFPFRTSQQILNAPPAKN</sequence>
<evidence type="ECO:0000256" key="10">
    <source>
        <dbReference type="ARBA" id="ARBA00042549"/>
    </source>
</evidence>
<feature type="domain" description="Growth arrest-specific protein 8" evidence="13">
    <location>
        <begin position="510"/>
        <end position="708"/>
    </location>
</feature>
<dbReference type="Pfam" id="PF13489">
    <property type="entry name" value="Methyltransf_23"/>
    <property type="match status" value="1"/>
</dbReference>
<dbReference type="GO" id="GO:0031514">
    <property type="term" value="C:motile cilium"/>
    <property type="evidence" value="ECO:0007669"/>
    <property type="project" value="InterPro"/>
</dbReference>
<feature type="compositionally biased region" description="Basic residues" evidence="12">
    <location>
        <begin position="291"/>
        <end position="301"/>
    </location>
</feature>
<keyword evidence="5" id="KW-0809">Transit peptide</keyword>
<keyword evidence="7" id="KW-0496">Mitochondrion</keyword>
<dbReference type="InterPro" id="IPR025593">
    <property type="entry name" value="GAS8_dom"/>
</dbReference>
<comment type="caution">
    <text evidence="14">The sequence shown here is derived from an EMBL/GenBank/DDBJ whole genome shotgun (WGS) entry which is preliminary data.</text>
</comment>
<dbReference type="GO" id="GO:0005739">
    <property type="term" value="C:mitochondrion"/>
    <property type="evidence" value="ECO:0007669"/>
    <property type="project" value="UniProtKB-SubCell"/>
</dbReference>
<evidence type="ECO:0000256" key="11">
    <source>
        <dbReference type="SAM" id="Coils"/>
    </source>
</evidence>
<feature type="coiled-coil region" evidence="11">
    <location>
        <begin position="537"/>
        <end position="673"/>
    </location>
</feature>
<dbReference type="FunFam" id="3.40.50.150:FF:000199">
    <property type="entry name" value="arginine-hydroxylase NDUFAF5, mitochondrial isoform X1"/>
    <property type="match status" value="1"/>
</dbReference>
<dbReference type="GO" id="GO:0048870">
    <property type="term" value="P:cell motility"/>
    <property type="evidence" value="ECO:0007669"/>
    <property type="project" value="InterPro"/>
</dbReference>
<evidence type="ECO:0000256" key="7">
    <source>
        <dbReference type="ARBA" id="ARBA00023128"/>
    </source>
</evidence>
<dbReference type="InterPro" id="IPR050602">
    <property type="entry name" value="Malonyl-ACP_OMT"/>
</dbReference>
<evidence type="ECO:0000256" key="5">
    <source>
        <dbReference type="ARBA" id="ARBA00022946"/>
    </source>
</evidence>
<comment type="subcellular location">
    <subcellularLocation>
        <location evidence="1">Mitochondrion</location>
    </subcellularLocation>
</comment>
<evidence type="ECO:0000256" key="3">
    <source>
        <dbReference type="ARBA" id="ARBA00022603"/>
    </source>
</evidence>
<name>A0A6A4SW70_SCOMX</name>
<dbReference type="Gene3D" id="3.40.50.150">
    <property type="entry name" value="Vaccinia Virus protein VP39"/>
    <property type="match status" value="1"/>
</dbReference>
<evidence type="ECO:0000256" key="8">
    <source>
        <dbReference type="ARBA" id="ARBA00040937"/>
    </source>
</evidence>
<dbReference type="AlphaFoldDB" id="A0A6A4SW70"/>
<dbReference type="Pfam" id="PF13851">
    <property type="entry name" value="GAS"/>
    <property type="match status" value="1"/>
</dbReference>
<dbReference type="PANTHER" id="PTHR13090:SF1">
    <property type="entry name" value="ARGININE-HYDROXYLASE NDUFAF5, MITOCHONDRIAL"/>
    <property type="match status" value="1"/>
</dbReference>
<reference evidence="14 15" key="1">
    <citation type="submission" date="2019-06" db="EMBL/GenBank/DDBJ databases">
        <title>Draft genomes of female and male turbot (Scophthalmus maximus).</title>
        <authorList>
            <person name="Xu H."/>
            <person name="Xu X.-W."/>
            <person name="Shao C."/>
            <person name="Chen S."/>
        </authorList>
    </citation>
    <scope>NUCLEOTIDE SEQUENCE [LARGE SCALE GENOMIC DNA]</scope>
    <source>
        <strain evidence="14">Ysfricsl-2016a</strain>
        <tissue evidence="14">Blood</tissue>
    </source>
</reference>
<comment type="similarity">
    <text evidence="2">Belongs to the methyltransferase superfamily.</text>
</comment>
<dbReference type="Proteomes" id="UP000438429">
    <property type="component" value="Unassembled WGS sequence"/>
</dbReference>
<evidence type="ECO:0000259" key="13">
    <source>
        <dbReference type="Pfam" id="PF13851"/>
    </source>
</evidence>
<gene>
    <name evidence="14" type="ORF">F2P81_009839</name>
</gene>
<evidence type="ECO:0000256" key="9">
    <source>
        <dbReference type="ARBA" id="ARBA00041833"/>
    </source>
</evidence>
<dbReference type="GO" id="GO:0008168">
    <property type="term" value="F:methyltransferase activity"/>
    <property type="evidence" value="ECO:0007669"/>
    <property type="project" value="UniProtKB-KW"/>
</dbReference>
<keyword evidence="11" id="KW-0175">Coiled coil</keyword>
<evidence type="ECO:0000256" key="2">
    <source>
        <dbReference type="ARBA" id="ARBA00008361"/>
    </source>
</evidence>
<accession>A0A6A4SW70</accession>
<protein>
    <recommendedName>
        <fullName evidence="8">Arginine-hydroxylase NDUFAF5, mitochondrial</fullName>
    </recommendedName>
    <alternativeName>
        <fullName evidence="9">NADH dehydrogenase [ubiquinone] 1 alpha subcomplex assembly factor 5</fullName>
    </alternativeName>
    <alternativeName>
        <fullName evidence="10">Putative methyltransferase NDUFAF5</fullName>
    </alternativeName>
</protein>
<dbReference type="EMBL" id="VEVO01000009">
    <property type="protein sequence ID" value="KAF0036965.1"/>
    <property type="molecule type" value="Genomic_DNA"/>
</dbReference>
<dbReference type="GO" id="GO:0016491">
    <property type="term" value="F:oxidoreductase activity"/>
    <property type="evidence" value="ECO:0007669"/>
    <property type="project" value="UniProtKB-KW"/>
</dbReference>
<evidence type="ECO:0000313" key="15">
    <source>
        <dbReference type="Proteomes" id="UP000438429"/>
    </source>
</evidence>
<organism evidence="14 15">
    <name type="scientific">Scophthalmus maximus</name>
    <name type="common">Turbot</name>
    <name type="synonym">Psetta maxima</name>
    <dbReference type="NCBI Taxonomy" id="52904"/>
    <lineage>
        <taxon>Eukaryota</taxon>
        <taxon>Metazoa</taxon>
        <taxon>Chordata</taxon>
        <taxon>Craniata</taxon>
        <taxon>Vertebrata</taxon>
        <taxon>Euteleostomi</taxon>
        <taxon>Actinopterygii</taxon>
        <taxon>Neopterygii</taxon>
        <taxon>Teleostei</taxon>
        <taxon>Neoteleostei</taxon>
        <taxon>Acanthomorphata</taxon>
        <taxon>Carangaria</taxon>
        <taxon>Pleuronectiformes</taxon>
        <taxon>Pleuronectoidei</taxon>
        <taxon>Scophthalmidae</taxon>
        <taxon>Scophthalmus</taxon>
    </lineage>
</organism>
<evidence type="ECO:0000256" key="4">
    <source>
        <dbReference type="ARBA" id="ARBA00022679"/>
    </source>
</evidence>
<keyword evidence="4" id="KW-0808">Transferase</keyword>
<dbReference type="SUPFAM" id="SSF53335">
    <property type="entry name" value="S-adenosyl-L-methionine-dependent methyltransferases"/>
    <property type="match status" value="1"/>
</dbReference>
<evidence type="ECO:0000256" key="12">
    <source>
        <dbReference type="SAM" id="MobiDB-lite"/>
    </source>
</evidence>
<proteinExistence type="inferred from homology"/>
<evidence type="ECO:0000256" key="1">
    <source>
        <dbReference type="ARBA" id="ARBA00004173"/>
    </source>
</evidence>
<dbReference type="PANTHER" id="PTHR13090">
    <property type="entry name" value="ARGININE-HYDROXYLASE NDUFAF5, MITOCHONDRIAL"/>
    <property type="match status" value="1"/>
</dbReference>
<dbReference type="GO" id="GO:0032981">
    <property type="term" value="P:mitochondrial respiratory chain complex I assembly"/>
    <property type="evidence" value="ECO:0007669"/>
    <property type="project" value="UniProtKB-ARBA"/>
</dbReference>
<keyword evidence="6" id="KW-0560">Oxidoreductase</keyword>
<keyword evidence="3" id="KW-0489">Methyltransferase</keyword>
<feature type="region of interest" description="Disordered" evidence="12">
    <location>
        <begin position="285"/>
        <end position="318"/>
    </location>
</feature>